<evidence type="ECO:0008006" key="3">
    <source>
        <dbReference type="Google" id="ProtNLM"/>
    </source>
</evidence>
<dbReference type="RefSeq" id="WP_141893566.1">
    <property type="nucleotide sequence ID" value="NZ_BAABLH010000005.1"/>
</dbReference>
<evidence type="ECO:0000313" key="2">
    <source>
        <dbReference type="Proteomes" id="UP000320235"/>
    </source>
</evidence>
<sequence>MPEIIYDEFVPGLTCDSSDESCVRKDPAAEPVDAGFPAVTLADLASFRPATPQLTGEPAGFGVVHMPTNFVATASAQDIPGVLLGYPVTVRFTPVAYVFSYGDGQSLRAASSGVAWAASGSPQFTPTDTSHAYQERGVYLSSVATEYSAAVNFGAGWRAVDGVVTARTGDYPVQVVEARTALVERTCAEDPRGPGC</sequence>
<keyword evidence="2" id="KW-1185">Reference proteome</keyword>
<evidence type="ECO:0000313" key="1">
    <source>
        <dbReference type="EMBL" id="TQM35015.1"/>
    </source>
</evidence>
<dbReference type="AlphaFoldDB" id="A0A543FMD7"/>
<dbReference type="Proteomes" id="UP000320235">
    <property type="component" value="Unassembled WGS sequence"/>
</dbReference>
<name>A0A543FMD7_9MICO</name>
<accession>A0A543FMD7</accession>
<proteinExistence type="predicted"/>
<comment type="caution">
    <text evidence="1">The sequence shown here is derived from an EMBL/GenBank/DDBJ whole genome shotgun (WGS) entry which is preliminary data.</text>
</comment>
<protein>
    <recommendedName>
        <fullName evidence="3">PKD domain-containing protein</fullName>
    </recommendedName>
</protein>
<gene>
    <name evidence="1" type="ORF">FB391_1311</name>
</gene>
<dbReference type="EMBL" id="VFPE01000001">
    <property type="protein sequence ID" value="TQM35015.1"/>
    <property type="molecule type" value="Genomic_DNA"/>
</dbReference>
<organism evidence="1 2">
    <name type="scientific">Microbacterium kyungheense</name>
    <dbReference type="NCBI Taxonomy" id="1263636"/>
    <lineage>
        <taxon>Bacteria</taxon>
        <taxon>Bacillati</taxon>
        <taxon>Actinomycetota</taxon>
        <taxon>Actinomycetes</taxon>
        <taxon>Micrococcales</taxon>
        <taxon>Microbacteriaceae</taxon>
        <taxon>Microbacterium</taxon>
    </lineage>
</organism>
<reference evidence="1 2" key="1">
    <citation type="submission" date="2019-06" db="EMBL/GenBank/DDBJ databases">
        <title>Sequencing the genomes of 1000 actinobacteria strains.</title>
        <authorList>
            <person name="Klenk H.-P."/>
        </authorList>
    </citation>
    <scope>NUCLEOTIDE SEQUENCE [LARGE SCALE GENOMIC DNA]</scope>
    <source>
        <strain evidence="1 2">DSM 105492</strain>
    </source>
</reference>
<dbReference type="OrthoDB" id="5192284at2"/>